<dbReference type="GO" id="GO:0030687">
    <property type="term" value="C:preribosome, large subunit precursor"/>
    <property type="evidence" value="ECO:0007669"/>
    <property type="project" value="UniProtKB-UniRule"/>
</dbReference>
<dbReference type="HAMAP" id="MF_03029">
    <property type="entry name" value="WDR12"/>
    <property type="match status" value="1"/>
</dbReference>
<dbReference type="Gene3D" id="2.130.10.10">
    <property type="entry name" value="YVTN repeat-like/Quinoprotein amine dehydrogenase"/>
    <property type="match status" value="1"/>
</dbReference>
<dbReference type="GO" id="GO:0000466">
    <property type="term" value="P:maturation of 5.8S rRNA from tricistronic rRNA transcript (SSU-rRNA, 5.8S rRNA, LSU-rRNA)"/>
    <property type="evidence" value="ECO:0007669"/>
    <property type="project" value="UniProtKB-UniRule"/>
</dbReference>
<keyword evidence="4" id="KW-0677">Repeat</keyword>
<keyword evidence="5 6" id="KW-0539">Nucleus</keyword>
<dbReference type="CDD" id="cd00200">
    <property type="entry name" value="WD40"/>
    <property type="match status" value="1"/>
</dbReference>
<comment type="function">
    <text evidence="6">Required for maturation of ribosomal RNAs and formation of the large ribosomal subunit.</text>
</comment>
<dbReference type="InterPro" id="IPR001680">
    <property type="entry name" value="WD40_rpt"/>
</dbReference>
<dbReference type="EMBL" id="OV725079">
    <property type="protein sequence ID" value="CAH1396138.1"/>
    <property type="molecule type" value="Genomic_DNA"/>
</dbReference>
<protein>
    <recommendedName>
        <fullName evidence="6">Ribosome biogenesis protein WDR12 homolog</fullName>
    </recommendedName>
</protein>
<dbReference type="InterPro" id="IPR012972">
    <property type="entry name" value="NLE"/>
</dbReference>
<keyword evidence="11" id="KW-1185">Reference proteome</keyword>
<evidence type="ECO:0000313" key="11">
    <source>
        <dbReference type="Proteomes" id="UP001152798"/>
    </source>
</evidence>
<evidence type="ECO:0000256" key="7">
    <source>
        <dbReference type="PROSITE-ProRule" id="PRU00221"/>
    </source>
</evidence>
<evidence type="ECO:0000256" key="5">
    <source>
        <dbReference type="ARBA" id="ARBA00023242"/>
    </source>
</evidence>
<comment type="subcellular location">
    <subcellularLocation>
        <location evidence="6">Nucleus</location>
        <location evidence="6">Nucleolus</location>
    </subcellularLocation>
    <subcellularLocation>
        <location evidence="6">Nucleus</location>
        <location evidence="6">Nucleoplasm</location>
    </subcellularLocation>
</comment>
<evidence type="ECO:0000313" key="10">
    <source>
        <dbReference type="EMBL" id="CAH1396138.1"/>
    </source>
</evidence>
<keyword evidence="3 7" id="KW-0853">WD repeat</keyword>
<name>A0A9P0H663_NEZVI</name>
<feature type="compositionally biased region" description="Basic and acidic residues" evidence="8">
    <location>
        <begin position="239"/>
        <end position="250"/>
    </location>
</feature>
<dbReference type="Pfam" id="PF00400">
    <property type="entry name" value="WD40"/>
    <property type="match status" value="7"/>
</dbReference>
<dbReference type="InterPro" id="IPR015943">
    <property type="entry name" value="WD40/YVTN_repeat-like_dom_sf"/>
</dbReference>
<dbReference type="GO" id="GO:0000463">
    <property type="term" value="P:maturation of LSU-rRNA from tricistronic rRNA transcript (SSU-rRNA, 5.8S rRNA, LSU-rRNA)"/>
    <property type="evidence" value="ECO:0007669"/>
    <property type="project" value="UniProtKB-UniRule"/>
</dbReference>
<evidence type="ECO:0000256" key="3">
    <source>
        <dbReference type="ARBA" id="ARBA00022574"/>
    </source>
</evidence>
<evidence type="ECO:0000256" key="6">
    <source>
        <dbReference type="HAMAP-Rule" id="MF_03029"/>
    </source>
</evidence>
<feature type="repeat" description="WD" evidence="7">
    <location>
        <begin position="344"/>
        <end position="380"/>
    </location>
</feature>
<dbReference type="PANTHER" id="PTHR19855:SF11">
    <property type="entry name" value="RIBOSOME BIOGENESIS PROTEIN WDR12"/>
    <property type="match status" value="1"/>
</dbReference>
<dbReference type="PROSITE" id="PS00678">
    <property type="entry name" value="WD_REPEATS_1"/>
    <property type="match status" value="1"/>
</dbReference>
<dbReference type="InterPro" id="IPR036322">
    <property type="entry name" value="WD40_repeat_dom_sf"/>
</dbReference>
<dbReference type="PROSITE" id="PS50082">
    <property type="entry name" value="WD_REPEATS_2"/>
    <property type="match status" value="4"/>
</dbReference>
<dbReference type="InterPro" id="IPR028599">
    <property type="entry name" value="WDR12/Ytm1"/>
</dbReference>
<evidence type="ECO:0000256" key="1">
    <source>
        <dbReference type="ARBA" id="ARBA00022517"/>
    </source>
</evidence>
<evidence type="ECO:0000256" key="2">
    <source>
        <dbReference type="ARBA" id="ARBA00022552"/>
    </source>
</evidence>
<evidence type="ECO:0000256" key="8">
    <source>
        <dbReference type="SAM" id="MobiDB-lite"/>
    </source>
</evidence>
<evidence type="ECO:0000256" key="4">
    <source>
        <dbReference type="ARBA" id="ARBA00022737"/>
    </source>
</evidence>
<feature type="repeat" description="WD" evidence="7">
    <location>
        <begin position="143"/>
        <end position="178"/>
    </location>
</feature>
<dbReference type="InterPro" id="IPR020472">
    <property type="entry name" value="WD40_PAC1"/>
</dbReference>
<feature type="domain" description="NLE" evidence="9">
    <location>
        <begin position="10"/>
        <end position="77"/>
    </location>
</feature>
<evidence type="ECO:0000259" key="9">
    <source>
        <dbReference type="Pfam" id="PF08154"/>
    </source>
</evidence>
<feature type="repeat" description="WD" evidence="7">
    <location>
        <begin position="192"/>
        <end position="223"/>
    </location>
</feature>
<dbReference type="GO" id="GO:0043021">
    <property type="term" value="F:ribonucleoprotein complex binding"/>
    <property type="evidence" value="ECO:0007669"/>
    <property type="project" value="UniProtKB-UniRule"/>
</dbReference>
<feature type="region of interest" description="Disordered" evidence="8">
    <location>
        <begin position="231"/>
        <end position="257"/>
    </location>
</feature>
<feature type="repeat" description="WD" evidence="7">
    <location>
        <begin position="259"/>
        <end position="299"/>
    </location>
</feature>
<comment type="similarity">
    <text evidence="6">Belongs to the WD repeat WDR12/YTM1 family.</text>
</comment>
<dbReference type="GO" id="GO:0005730">
    <property type="term" value="C:nucleolus"/>
    <property type="evidence" value="ECO:0007669"/>
    <property type="project" value="UniProtKB-SubCell"/>
</dbReference>
<dbReference type="PROSITE" id="PS50294">
    <property type="entry name" value="WD_REPEATS_REGION"/>
    <property type="match status" value="3"/>
</dbReference>
<dbReference type="InterPro" id="IPR019775">
    <property type="entry name" value="WD40_repeat_CS"/>
</dbReference>
<sequence>MTSNIQTIQLQIRFLTKQEQYAVPDIPFAVDSTITTDELNSLVNQLIKENSKEIYKKIEFDFLAGDHFIRTDLGQHIASRGLSSETVIDVEYVERLPAPEPQDCLLHDDWVSAVDVCNDWILSGCYDYTVHLWSKKGKHKLTIPGHTKAVKAVSWISENEDSATFVSVSHDQTALLWEWNMKDNVVECVHVCRGHARGIECVGVSTDKTKFATGAWDNMLKIWTTSMEENFGEDEDGETDSKRPKKEGKSQVRTPKMTLKGHREAVSGLCWLNSSELVTSSWDHTLRTWDISVGASVSQISGNKAFFDVNYSSLSGLLITGSADRHVRLYDPRSTEGGICKSTFTSHDAWVMCVRWSPTDERLFISGSHDAKLKLWDIRSPSVPLFDMVGHEDKILCCDWTFPDLIVSGGTDNTLRLYKTSDFKSLS</sequence>
<dbReference type="Proteomes" id="UP001152798">
    <property type="component" value="Chromosome 3"/>
</dbReference>
<dbReference type="SUPFAM" id="SSF50978">
    <property type="entry name" value="WD40 repeat-like"/>
    <property type="match status" value="1"/>
</dbReference>
<dbReference type="OrthoDB" id="10251381at2759"/>
<dbReference type="Pfam" id="PF08154">
    <property type="entry name" value="NLE"/>
    <property type="match status" value="1"/>
</dbReference>
<dbReference type="SMART" id="SM00320">
    <property type="entry name" value="WD40"/>
    <property type="match status" value="7"/>
</dbReference>
<organism evidence="10 11">
    <name type="scientific">Nezara viridula</name>
    <name type="common">Southern green stink bug</name>
    <name type="synonym">Cimex viridulus</name>
    <dbReference type="NCBI Taxonomy" id="85310"/>
    <lineage>
        <taxon>Eukaryota</taxon>
        <taxon>Metazoa</taxon>
        <taxon>Ecdysozoa</taxon>
        <taxon>Arthropoda</taxon>
        <taxon>Hexapoda</taxon>
        <taxon>Insecta</taxon>
        <taxon>Pterygota</taxon>
        <taxon>Neoptera</taxon>
        <taxon>Paraneoptera</taxon>
        <taxon>Hemiptera</taxon>
        <taxon>Heteroptera</taxon>
        <taxon>Panheteroptera</taxon>
        <taxon>Pentatomomorpha</taxon>
        <taxon>Pentatomoidea</taxon>
        <taxon>Pentatomidae</taxon>
        <taxon>Pentatominae</taxon>
        <taxon>Nezara</taxon>
    </lineage>
</organism>
<keyword evidence="2 6" id="KW-0698">rRNA processing</keyword>
<gene>
    <name evidence="10" type="ORF">NEZAVI_LOCUS6263</name>
</gene>
<dbReference type="AlphaFoldDB" id="A0A9P0H663"/>
<dbReference type="GO" id="GO:0005654">
    <property type="term" value="C:nucleoplasm"/>
    <property type="evidence" value="ECO:0007669"/>
    <property type="project" value="UniProtKB-SubCell"/>
</dbReference>
<reference evidence="10" key="1">
    <citation type="submission" date="2022-01" db="EMBL/GenBank/DDBJ databases">
        <authorList>
            <person name="King R."/>
        </authorList>
    </citation>
    <scope>NUCLEOTIDE SEQUENCE</scope>
</reference>
<dbReference type="PRINTS" id="PR00320">
    <property type="entry name" value="GPROTEINBRPT"/>
</dbReference>
<dbReference type="PANTHER" id="PTHR19855">
    <property type="entry name" value="WD40 REPEAT PROTEIN 12, 37"/>
    <property type="match status" value="1"/>
</dbReference>
<proteinExistence type="inferred from homology"/>
<keyword evidence="1 6" id="KW-0690">Ribosome biogenesis</keyword>
<accession>A0A9P0H663</accession>
<dbReference type="FunFam" id="2.130.10.10:FF:001898">
    <property type="entry name" value="Ribosome biogenesis protein WDR12 homolog"/>
    <property type="match status" value="1"/>
</dbReference>